<name>A0A8J3I0I6_9CHLR</name>
<proteinExistence type="predicted"/>
<sequence length="74" mass="8293">MTHVTLTCTTEALCQEAHSMRLNAGLSAYLPSDTFVKGKTVDIYYRATVFEGNGRWYLIPPASSKQSYIFLART</sequence>
<protein>
    <submittedName>
        <fullName evidence="1">Uncharacterized protein</fullName>
    </submittedName>
</protein>
<dbReference type="EMBL" id="BNJF01000001">
    <property type="protein sequence ID" value="GHO43309.1"/>
    <property type="molecule type" value="Genomic_DNA"/>
</dbReference>
<organism evidence="1 2">
    <name type="scientific">Ktedonospora formicarum</name>
    <dbReference type="NCBI Taxonomy" id="2778364"/>
    <lineage>
        <taxon>Bacteria</taxon>
        <taxon>Bacillati</taxon>
        <taxon>Chloroflexota</taxon>
        <taxon>Ktedonobacteria</taxon>
        <taxon>Ktedonobacterales</taxon>
        <taxon>Ktedonobacteraceae</taxon>
        <taxon>Ktedonospora</taxon>
    </lineage>
</organism>
<gene>
    <name evidence="1" type="ORF">KSX_14720</name>
</gene>
<evidence type="ECO:0000313" key="1">
    <source>
        <dbReference type="EMBL" id="GHO43309.1"/>
    </source>
</evidence>
<dbReference type="Proteomes" id="UP000612362">
    <property type="component" value="Unassembled WGS sequence"/>
</dbReference>
<reference evidence="1" key="1">
    <citation type="submission" date="2020-10" db="EMBL/GenBank/DDBJ databases">
        <title>Taxonomic study of unclassified bacteria belonging to the class Ktedonobacteria.</title>
        <authorList>
            <person name="Yabe S."/>
            <person name="Wang C.M."/>
            <person name="Zheng Y."/>
            <person name="Sakai Y."/>
            <person name="Cavaletti L."/>
            <person name="Monciardini P."/>
            <person name="Donadio S."/>
        </authorList>
    </citation>
    <scope>NUCLEOTIDE SEQUENCE</scope>
    <source>
        <strain evidence="1">SOSP1-1</strain>
    </source>
</reference>
<dbReference type="AlphaFoldDB" id="A0A8J3I0I6"/>
<comment type="caution">
    <text evidence="1">The sequence shown here is derived from an EMBL/GenBank/DDBJ whole genome shotgun (WGS) entry which is preliminary data.</text>
</comment>
<accession>A0A8J3I0I6</accession>
<evidence type="ECO:0000313" key="2">
    <source>
        <dbReference type="Proteomes" id="UP000612362"/>
    </source>
</evidence>
<keyword evidence="2" id="KW-1185">Reference proteome</keyword>